<protein>
    <submittedName>
        <fullName evidence="3">Uncharacterized protein</fullName>
    </submittedName>
</protein>
<keyword evidence="2" id="KW-0472">Membrane</keyword>
<dbReference type="AlphaFoldDB" id="A0A644WYN8"/>
<feature type="coiled-coil region" evidence="1">
    <location>
        <begin position="545"/>
        <end position="579"/>
    </location>
</feature>
<keyword evidence="2" id="KW-0812">Transmembrane</keyword>
<reference evidence="3" key="1">
    <citation type="submission" date="2019-08" db="EMBL/GenBank/DDBJ databases">
        <authorList>
            <person name="Kucharzyk K."/>
            <person name="Murdoch R.W."/>
            <person name="Higgins S."/>
            <person name="Loffler F."/>
        </authorList>
    </citation>
    <scope>NUCLEOTIDE SEQUENCE</scope>
</reference>
<evidence type="ECO:0000256" key="1">
    <source>
        <dbReference type="SAM" id="Coils"/>
    </source>
</evidence>
<gene>
    <name evidence="3" type="ORF">SDC9_55342</name>
</gene>
<evidence type="ECO:0000256" key="2">
    <source>
        <dbReference type="SAM" id="Phobius"/>
    </source>
</evidence>
<dbReference type="EMBL" id="VSSQ01001520">
    <property type="protein sequence ID" value="MPM09026.1"/>
    <property type="molecule type" value="Genomic_DNA"/>
</dbReference>
<sequence>MYIEVILDMTNRNALISTAMFNAICNGRNIDNIDFIRPFVIYVIGKRYNIDAIIDNSKVIEDIENKFGLIKVSSWVIDKILLRISKIDKALKEQRYSDGRKVYKVKRELLTLCDKISEKKDISTKKINELIESLKLFLIDKHWSKCEITNETVERFLINFLEEQGLETLRYTAIPLDENQINFFIGNYILHIQQEDEELFNNFLDITTGYMISKVIYFEVNNDGEVIDFSNVDFYIDTRLLLGMLKYKTDIYNENCDMLRRMVINKGGNLKCFSHNFRELESILEGYKNSLINPFDDKLHTLEFFDDNNVSVSDIDMVISLLEEKLNKINISVVDAPPYLKNEYEHVIDEQGLRECLVTNISYANKDGQSPDNDVKSISSIHRLRKNCICNKLVNCKAFFITDNSQLARVGNKFIRNSEITYKYGLTMESVDLATIIWLSCSSIDKDFPKKKLIENAMATQEISNNVRNEFLKCVDKMKVAGEFTDTEATILRRDRYMSNKVMELSNGDSKEVNETLILCAKKLYDDEIINEKYNEQLKSKDDDLKSKDVENERLRSQLEEKNRQLIELQKIQEDENSKRIIENNKKIDDDATQERNRVEKCWRIFIKLIITIIILLFLIPQIYDIITFMLDNNPKQYAVIILIKSLVGIISVIFTYITIRDKNNVIEKFIKAKGTKAYEQEIMKHCPSLLESALSKEKAKI</sequence>
<evidence type="ECO:0000313" key="3">
    <source>
        <dbReference type="EMBL" id="MPM09026.1"/>
    </source>
</evidence>
<feature type="transmembrane region" description="Helical" evidence="2">
    <location>
        <begin position="639"/>
        <end position="660"/>
    </location>
</feature>
<feature type="transmembrane region" description="Helical" evidence="2">
    <location>
        <begin position="605"/>
        <end position="627"/>
    </location>
</feature>
<accession>A0A644WYN8</accession>
<keyword evidence="1" id="KW-0175">Coiled coil</keyword>
<comment type="caution">
    <text evidence="3">The sequence shown here is derived from an EMBL/GenBank/DDBJ whole genome shotgun (WGS) entry which is preliminary data.</text>
</comment>
<organism evidence="3">
    <name type="scientific">bioreactor metagenome</name>
    <dbReference type="NCBI Taxonomy" id="1076179"/>
    <lineage>
        <taxon>unclassified sequences</taxon>
        <taxon>metagenomes</taxon>
        <taxon>ecological metagenomes</taxon>
    </lineage>
</organism>
<name>A0A644WYN8_9ZZZZ</name>
<keyword evidence="2" id="KW-1133">Transmembrane helix</keyword>
<proteinExistence type="predicted"/>